<comment type="caution">
    <text evidence="1">The sequence shown here is derived from an EMBL/GenBank/DDBJ whole genome shotgun (WGS) entry which is preliminary data.</text>
</comment>
<gene>
    <name evidence="1" type="ORF">Pcinc_034652</name>
</gene>
<proteinExistence type="predicted"/>
<keyword evidence="2" id="KW-1185">Reference proteome</keyword>
<reference evidence="1" key="1">
    <citation type="submission" date="2023-10" db="EMBL/GenBank/DDBJ databases">
        <title>Genome assemblies of two species of porcelain crab, Petrolisthes cinctipes and Petrolisthes manimaculis (Anomura: Porcellanidae).</title>
        <authorList>
            <person name="Angst P."/>
        </authorList>
    </citation>
    <scope>NUCLEOTIDE SEQUENCE</scope>
    <source>
        <strain evidence="1">PB745_01</strain>
        <tissue evidence="1">Gill</tissue>
    </source>
</reference>
<protein>
    <submittedName>
        <fullName evidence="1">Uncharacterized protein</fullName>
    </submittedName>
</protein>
<organism evidence="1 2">
    <name type="scientific">Petrolisthes cinctipes</name>
    <name type="common">Flat porcelain crab</name>
    <dbReference type="NCBI Taxonomy" id="88211"/>
    <lineage>
        <taxon>Eukaryota</taxon>
        <taxon>Metazoa</taxon>
        <taxon>Ecdysozoa</taxon>
        <taxon>Arthropoda</taxon>
        <taxon>Crustacea</taxon>
        <taxon>Multicrustacea</taxon>
        <taxon>Malacostraca</taxon>
        <taxon>Eumalacostraca</taxon>
        <taxon>Eucarida</taxon>
        <taxon>Decapoda</taxon>
        <taxon>Pleocyemata</taxon>
        <taxon>Anomura</taxon>
        <taxon>Galatheoidea</taxon>
        <taxon>Porcellanidae</taxon>
        <taxon>Petrolisthes</taxon>
    </lineage>
</organism>
<name>A0AAE1BY78_PETCI</name>
<dbReference type="AlphaFoldDB" id="A0AAE1BY78"/>
<dbReference type="Proteomes" id="UP001286313">
    <property type="component" value="Unassembled WGS sequence"/>
</dbReference>
<accession>A0AAE1BY78</accession>
<evidence type="ECO:0000313" key="2">
    <source>
        <dbReference type="Proteomes" id="UP001286313"/>
    </source>
</evidence>
<sequence>MSESEKTRRNVSIDVRDVMNIDVYEGEMCQEKDQRGTCERREGEEQYGEEVKGNGDILCSKMLGYIGAWCLASPTLPEALLSDVMVGTFKPLDGNDLEGPFTVTGPCSPAKSMVWVTRMANFLTCRPRFEENIHGAWWR</sequence>
<evidence type="ECO:0000313" key="1">
    <source>
        <dbReference type="EMBL" id="KAK3859208.1"/>
    </source>
</evidence>
<dbReference type="EMBL" id="JAWQEG010005082">
    <property type="protein sequence ID" value="KAK3859208.1"/>
    <property type="molecule type" value="Genomic_DNA"/>
</dbReference>